<evidence type="ECO:0008006" key="5">
    <source>
        <dbReference type="Google" id="ProtNLM"/>
    </source>
</evidence>
<dbReference type="PANTHER" id="PTHR13664">
    <property type="entry name" value="BECLIN 1-ASSOCIATED AUTOPHAGY-RELATED KEY REGULATOR"/>
    <property type="match status" value="1"/>
</dbReference>
<gene>
    <name evidence="3" type="ORF">NEZAVI_LOCUS11461</name>
</gene>
<dbReference type="InterPro" id="IPR018791">
    <property type="entry name" value="UV_resistance/autophagy_Atg14"/>
</dbReference>
<dbReference type="AlphaFoldDB" id="A0A9P0MRV3"/>
<dbReference type="OrthoDB" id="16772at2759"/>
<dbReference type="GO" id="GO:0016240">
    <property type="term" value="P:autophagosome membrane docking"/>
    <property type="evidence" value="ECO:0007669"/>
    <property type="project" value="TreeGrafter"/>
</dbReference>
<reference evidence="3" key="1">
    <citation type="submission" date="2022-01" db="EMBL/GenBank/DDBJ databases">
        <authorList>
            <person name="King R."/>
        </authorList>
    </citation>
    <scope>NUCLEOTIDE SEQUENCE</scope>
</reference>
<dbReference type="Pfam" id="PF10186">
    <property type="entry name" value="ATG14"/>
    <property type="match status" value="1"/>
</dbReference>
<dbReference type="GO" id="GO:0000045">
    <property type="term" value="P:autophagosome assembly"/>
    <property type="evidence" value="ECO:0007669"/>
    <property type="project" value="TreeGrafter"/>
</dbReference>
<dbReference type="GO" id="GO:0035014">
    <property type="term" value="F:phosphatidylinositol 3-kinase regulator activity"/>
    <property type="evidence" value="ECO:0007669"/>
    <property type="project" value="TreeGrafter"/>
</dbReference>
<protein>
    <recommendedName>
        <fullName evidence="5">Beclin 1-associated autophagy-related key regulator</fullName>
    </recommendedName>
</protein>
<evidence type="ECO:0000313" key="3">
    <source>
        <dbReference type="EMBL" id="CAH1402699.1"/>
    </source>
</evidence>
<organism evidence="3 4">
    <name type="scientific">Nezara viridula</name>
    <name type="common">Southern green stink bug</name>
    <name type="synonym">Cimex viridulus</name>
    <dbReference type="NCBI Taxonomy" id="85310"/>
    <lineage>
        <taxon>Eukaryota</taxon>
        <taxon>Metazoa</taxon>
        <taxon>Ecdysozoa</taxon>
        <taxon>Arthropoda</taxon>
        <taxon>Hexapoda</taxon>
        <taxon>Insecta</taxon>
        <taxon>Pterygota</taxon>
        <taxon>Neoptera</taxon>
        <taxon>Paraneoptera</taxon>
        <taxon>Hemiptera</taxon>
        <taxon>Heteroptera</taxon>
        <taxon>Panheteroptera</taxon>
        <taxon>Pentatomomorpha</taxon>
        <taxon>Pentatomoidea</taxon>
        <taxon>Pentatomidae</taxon>
        <taxon>Pentatominae</taxon>
        <taxon>Nezara</taxon>
    </lineage>
</organism>
<dbReference type="Proteomes" id="UP001152798">
    <property type="component" value="Chromosome 5"/>
</dbReference>
<keyword evidence="1 2" id="KW-0175">Coiled coil</keyword>
<dbReference type="GO" id="GO:0097629">
    <property type="term" value="C:extrinsic component of omegasome membrane"/>
    <property type="evidence" value="ECO:0007669"/>
    <property type="project" value="TreeGrafter"/>
</dbReference>
<keyword evidence="4" id="KW-1185">Reference proteome</keyword>
<dbReference type="GO" id="GO:0097632">
    <property type="term" value="C:extrinsic component of phagophore assembly site membrane"/>
    <property type="evidence" value="ECO:0007669"/>
    <property type="project" value="TreeGrafter"/>
</dbReference>
<sequence>MNSSSGESNAPLDFHISSSSEDNCKLGMYAEEAEDCPLCFKPGRNFYCKTCINHGEFTVSSGVREEKFSDMKMKFLMLMKEKVLTEKLCEKALANKVKAAQLLSEIEVVGERNNILKQLLEDTKKNISEKEKSYSEAKLQNSIRSVRLLKYRDRVERLKRYVDDKLIERKELITNLIQEQEELKQRRRTNIRQLVTYIFPISVVEPSQKQELHSTVSALEEACQTAFVQGKWISPIMSFERQHRIVAPTLPASGDYSAYNDWVAANKECVPSSSNSNSVDFNPAYNISAALTYTTQLVNMLAFFLDVRLPAKLCYSDFCTHEMSKNKFTKKVARLNWNVLHLCLSQNVDPRLLNPERTLSNLVLLLDQTVSDLGRSSTPDIKPEESRVLEDALRPYLEKDDPDDSGDEGLSYDWEAVPTSNGLPESEPIQNIQSQQISSTSVADHAATEWTMASILKETSLLMIPIKISRVVRLREFQANTKIILFDSLNIKEEFLLYKNIRGTLSNIIILTKNTTNTFEQMDSMGLAIVGRYTDGNVTFSRLPFTSDQDEETEVVHWSWDEEFHPTLFPLDKMVPAFKSKPLALLLRHDPPFVTVKSFPDGSKYAEGYLVDLWNCITERLNLR</sequence>
<evidence type="ECO:0000256" key="2">
    <source>
        <dbReference type="SAM" id="Coils"/>
    </source>
</evidence>
<dbReference type="GO" id="GO:0035032">
    <property type="term" value="C:phosphatidylinositol 3-kinase complex, class III"/>
    <property type="evidence" value="ECO:0007669"/>
    <property type="project" value="TreeGrafter"/>
</dbReference>
<dbReference type="GO" id="GO:0009267">
    <property type="term" value="P:cellular response to starvation"/>
    <property type="evidence" value="ECO:0007669"/>
    <property type="project" value="TreeGrafter"/>
</dbReference>
<dbReference type="PANTHER" id="PTHR13664:SF0">
    <property type="entry name" value="BECLIN 1-ASSOCIATED AUTOPHAGY-RELATED KEY REGULATOR"/>
    <property type="match status" value="1"/>
</dbReference>
<evidence type="ECO:0000256" key="1">
    <source>
        <dbReference type="ARBA" id="ARBA00023054"/>
    </source>
</evidence>
<name>A0A9P0MRV3_NEZVI</name>
<proteinExistence type="predicted"/>
<dbReference type="GO" id="GO:0000423">
    <property type="term" value="P:mitophagy"/>
    <property type="evidence" value="ECO:0007669"/>
    <property type="project" value="TreeGrafter"/>
</dbReference>
<evidence type="ECO:0000313" key="4">
    <source>
        <dbReference type="Proteomes" id="UP001152798"/>
    </source>
</evidence>
<dbReference type="GO" id="GO:0005776">
    <property type="term" value="C:autophagosome"/>
    <property type="evidence" value="ECO:0007669"/>
    <property type="project" value="TreeGrafter"/>
</dbReference>
<dbReference type="GO" id="GO:0043495">
    <property type="term" value="F:protein-membrane adaptor activity"/>
    <property type="evidence" value="ECO:0007669"/>
    <property type="project" value="TreeGrafter"/>
</dbReference>
<feature type="coiled-coil region" evidence="2">
    <location>
        <begin position="113"/>
        <end position="140"/>
    </location>
</feature>
<dbReference type="EMBL" id="OV725081">
    <property type="protein sequence ID" value="CAH1402699.1"/>
    <property type="molecule type" value="Genomic_DNA"/>
</dbReference>
<accession>A0A9P0MRV3</accession>